<feature type="region of interest" description="Disordered" evidence="1">
    <location>
        <begin position="1"/>
        <end position="49"/>
    </location>
</feature>
<dbReference type="GO" id="GO:0019901">
    <property type="term" value="F:protein kinase binding"/>
    <property type="evidence" value="ECO:0007669"/>
    <property type="project" value="TreeGrafter"/>
</dbReference>
<dbReference type="PANTHER" id="PTHR13507">
    <property type="entry name" value="PRKR-INTERACTING PROTEIN 1"/>
    <property type="match status" value="1"/>
</dbReference>
<evidence type="ECO:0000313" key="3">
    <source>
        <dbReference type="Proteomes" id="UP001162060"/>
    </source>
</evidence>
<dbReference type="InterPro" id="IPR009548">
    <property type="entry name" value="Prkrip1"/>
</dbReference>
<evidence type="ECO:0000256" key="1">
    <source>
        <dbReference type="SAM" id="MobiDB-lite"/>
    </source>
</evidence>
<dbReference type="Proteomes" id="UP001162060">
    <property type="component" value="Unassembled WGS sequence"/>
</dbReference>
<comment type="caution">
    <text evidence="2">The sequence shown here is derived from an EMBL/GenBank/DDBJ whole genome shotgun (WGS) entry which is preliminary data.</text>
</comment>
<name>A0AAV1VM84_9STRA</name>
<dbReference type="PANTHER" id="PTHR13507:SF0">
    <property type="entry name" value="PRKR-INTERACTING PROTEIN 1"/>
    <property type="match status" value="1"/>
</dbReference>
<protein>
    <submittedName>
        <fullName evidence="2">Uncharacterized protein</fullName>
    </submittedName>
</protein>
<organism evidence="2 3">
    <name type="scientific">Peronospora matthiolae</name>
    <dbReference type="NCBI Taxonomy" id="2874970"/>
    <lineage>
        <taxon>Eukaryota</taxon>
        <taxon>Sar</taxon>
        <taxon>Stramenopiles</taxon>
        <taxon>Oomycota</taxon>
        <taxon>Peronosporomycetes</taxon>
        <taxon>Peronosporales</taxon>
        <taxon>Peronosporaceae</taxon>
        <taxon>Peronospora</taxon>
    </lineage>
</organism>
<feature type="compositionally biased region" description="Polar residues" evidence="1">
    <location>
        <begin position="1"/>
        <end position="14"/>
    </location>
</feature>
<feature type="compositionally biased region" description="Basic residues" evidence="1">
    <location>
        <begin position="116"/>
        <end position="128"/>
    </location>
</feature>
<proteinExistence type="predicted"/>
<dbReference type="GO" id="GO:0005730">
    <property type="term" value="C:nucleolus"/>
    <property type="evidence" value="ECO:0007669"/>
    <property type="project" value="TreeGrafter"/>
</dbReference>
<feature type="region of interest" description="Disordered" evidence="1">
    <location>
        <begin position="116"/>
        <end position="168"/>
    </location>
</feature>
<sequence length="226" mass="25224">MGRYTTMQTFSDQDAQGAAVPYTAAATTSSPASLDASSAVSSDAKKDGGLRIKRVENVSGSGAGAGSGEFHTYRAARRRELERVAAMEQRYKQNKAQQEFEAVRKRNAEEFQAQARKRAAKRRRRKERVHAVAVARGTDETETGADEEKRAEMQLPVVLPETPGGVPEIVNDGRFLETMLALQRNKEKEVEEEEETRTSVQLRFAGEQKESSYHSLYVRRRASARQ</sequence>
<dbReference type="EMBL" id="CAKLBY020000378">
    <property type="protein sequence ID" value="CAK7947337.1"/>
    <property type="molecule type" value="Genomic_DNA"/>
</dbReference>
<feature type="compositionally biased region" description="Low complexity" evidence="1">
    <location>
        <begin position="18"/>
        <end position="42"/>
    </location>
</feature>
<reference evidence="2" key="1">
    <citation type="submission" date="2024-01" db="EMBL/GenBank/DDBJ databases">
        <authorList>
            <person name="Webb A."/>
        </authorList>
    </citation>
    <scope>NUCLEOTIDE SEQUENCE</scope>
    <source>
        <strain evidence="2">Pm1</strain>
    </source>
</reference>
<dbReference type="Pfam" id="PF06658">
    <property type="entry name" value="DUF1168"/>
    <property type="match status" value="1"/>
</dbReference>
<dbReference type="GO" id="GO:0004860">
    <property type="term" value="F:protein kinase inhibitor activity"/>
    <property type="evidence" value="ECO:0007669"/>
    <property type="project" value="TreeGrafter"/>
</dbReference>
<gene>
    <name evidence="2" type="ORF">PM001_LOCUS32487</name>
</gene>
<dbReference type="GO" id="GO:0003725">
    <property type="term" value="F:double-stranded RNA binding"/>
    <property type="evidence" value="ECO:0007669"/>
    <property type="project" value="InterPro"/>
</dbReference>
<dbReference type="AlphaFoldDB" id="A0AAV1VM84"/>
<evidence type="ECO:0000313" key="2">
    <source>
        <dbReference type="EMBL" id="CAK7947337.1"/>
    </source>
</evidence>
<accession>A0AAV1VM84</accession>